<feature type="region of interest" description="Disordered" evidence="1">
    <location>
        <begin position="747"/>
        <end position="825"/>
    </location>
</feature>
<dbReference type="AlphaFoldDB" id="A0A4P7N4C1"/>
<feature type="compositionally biased region" description="Low complexity" evidence="1">
    <location>
        <begin position="753"/>
        <end position="765"/>
    </location>
</feature>
<feature type="region of interest" description="Disordered" evidence="1">
    <location>
        <begin position="610"/>
        <end position="653"/>
    </location>
</feature>
<name>A0A4P7N4C1_PYROR</name>
<feature type="compositionally biased region" description="Polar residues" evidence="1">
    <location>
        <begin position="74"/>
        <end position="83"/>
    </location>
</feature>
<feature type="region of interest" description="Disordered" evidence="1">
    <location>
        <begin position="119"/>
        <end position="149"/>
    </location>
</feature>
<evidence type="ECO:0008006" key="4">
    <source>
        <dbReference type="Google" id="ProtNLM"/>
    </source>
</evidence>
<gene>
    <name evidence="2" type="ORF">PoMZ_10503</name>
</gene>
<evidence type="ECO:0000256" key="1">
    <source>
        <dbReference type="SAM" id="MobiDB-lite"/>
    </source>
</evidence>
<dbReference type="EMBL" id="CP034204">
    <property type="protein sequence ID" value="QBZ54794.1"/>
    <property type="molecule type" value="Genomic_DNA"/>
</dbReference>
<reference evidence="2 3" key="1">
    <citation type="journal article" date="2019" name="Mol. Biol. Evol.">
        <title>Blast fungal genomes show frequent chromosomal changes, gene gains and losses, and effector gene turnover.</title>
        <authorList>
            <person name="Gomez Luciano L.B."/>
            <person name="Jason Tsai I."/>
            <person name="Chuma I."/>
            <person name="Tosa Y."/>
            <person name="Chen Y.H."/>
            <person name="Li J.Y."/>
            <person name="Li M.Y."/>
            <person name="Jade Lu M.Y."/>
            <person name="Nakayashiki H."/>
            <person name="Li W.H."/>
        </authorList>
    </citation>
    <scope>NUCLEOTIDE SEQUENCE [LARGE SCALE GENOMIC DNA]</scope>
    <source>
        <strain evidence="2">MZ5-1-6</strain>
    </source>
</reference>
<accession>A0A4P7N4C1</accession>
<feature type="compositionally biased region" description="Polar residues" evidence="1">
    <location>
        <begin position="119"/>
        <end position="146"/>
    </location>
</feature>
<evidence type="ECO:0000313" key="2">
    <source>
        <dbReference type="EMBL" id="QBZ54794.1"/>
    </source>
</evidence>
<protein>
    <recommendedName>
        <fullName evidence="4">Serine-threonine rich protein</fullName>
    </recommendedName>
</protein>
<feature type="compositionally biased region" description="Low complexity" evidence="1">
    <location>
        <begin position="630"/>
        <end position="650"/>
    </location>
</feature>
<proteinExistence type="predicted"/>
<organism evidence="2 3">
    <name type="scientific">Pyricularia oryzae</name>
    <name type="common">Rice blast fungus</name>
    <name type="synonym">Magnaporthe oryzae</name>
    <dbReference type="NCBI Taxonomy" id="318829"/>
    <lineage>
        <taxon>Eukaryota</taxon>
        <taxon>Fungi</taxon>
        <taxon>Dikarya</taxon>
        <taxon>Ascomycota</taxon>
        <taxon>Pezizomycotina</taxon>
        <taxon>Sordariomycetes</taxon>
        <taxon>Sordariomycetidae</taxon>
        <taxon>Magnaporthales</taxon>
        <taxon>Pyriculariaceae</taxon>
        <taxon>Pyricularia</taxon>
    </lineage>
</organism>
<feature type="region of interest" description="Disordered" evidence="1">
    <location>
        <begin position="36"/>
        <end position="106"/>
    </location>
</feature>
<feature type="compositionally biased region" description="Polar residues" evidence="1">
    <location>
        <begin position="796"/>
        <end position="821"/>
    </location>
</feature>
<feature type="region of interest" description="Disordered" evidence="1">
    <location>
        <begin position="216"/>
        <end position="238"/>
    </location>
</feature>
<dbReference type="Proteomes" id="UP000294847">
    <property type="component" value="Chromosome 1"/>
</dbReference>
<feature type="region of interest" description="Disordered" evidence="1">
    <location>
        <begin position="318"/>
        <end position="352"/>
    </location>
</feature>
<evidence type="ECO:0000313" key="3">
    <source>
        <dbReference type="Proteomes" id="UP000294847"/>
    </source>
</evidence>
<sequence>MLSKIARSSRSVAPLHLRTITQRGFRPAVLPSIESEVRKDSRRKSAGLNANALDAETLPAVEEPTKIPRRMASSYPSAQTSRASVGKAGGTPTGILPGSNAESTGRGQLEDLLFGSETNQAQTSGDSSGQNVTQATGSSQLLSSSEPDYVIDPITNRKVYKVETPTSLGDALATPAIKSQFSGVESTPKSDPSPLVYSPVFDPEFPITQQELQGYAEPSMDSDPTGSDGRPSGNVYWHHANGVTTKGYLNMSSSEKYDDLSKYKPVMEKAPATPEDPTKEYQDLEEYQPVMTGGTPVPENPSAEYEDLDEYKPVLVERTPVAEDPSKEYTDLDQYTPVPDVKQTPNPHEKEVYKDLPGYSAAHPDVEASPNPYEKEVYQDLHLYASPFPDVDVAPNPYEKEPYTDLHLYQDGFAYCEPDGKPLAPNPFEKETYSDLDTYYAFRYNEPDGKPTESNQLEKEKYTDLEDYSQGYRACEPNGRYALRDTNVKMSEPDLDQEAKALNLGYTEPGSEGPISKVARAVSNMFMNNTPQVYERSWGLTRHGNLSNCKDFKIISSPKLNRGPQLTGSKEEADEYGYSLKPFGLETSYADECNGRSTWPTFTRIYGTPEADPLPSLDAAKSRDTTNAMSSASSSQSSSTSSSSASSSPSKPRRSSVYTVYKVLAYDPTTQIVEMAQTTSTVPDNTTGLPPAEALVRLAHPIKFFPYFAPLQAQGFEIVSGSGDVLVFRKSRQNTLVEEAPFTQAPRINPIDMTGASSMSSTATSFLSPTGFSRYEPDPDPTNDQRPPPPRRFQPGTRQGAYTPQTGEQFSSTWSQTNKPTKSAPRLAKKVILGASSALGIAYAGAVAAEFFKSDDGRGPRRL</sequence>
<feature type="compositionally biased region" description="Basic and acidic residues" evidence="1">
    <location>
        <begin position="320"/>
        <end position="330"/>
    </location>
</feature>